<evidence type="ECO:0000313" key="2">
    <source>
        <dbReference type="WBParaSite" id="ES5_v2.g16362.t1"/>
    </source>
</evidence>
<name>A0AC34FHQ4_9BILA</name>
<dbReference type="Proteomes" id="UP000887579">
    <property type="component" value="Unplaced"/>
</dbReference>
<accession>A0AC34FHQ4</accession>
<proteinExistence type="predicted"/>
<protein>
    <submittedName>
        <fullName evidence="2">Uncharacterized protein</fullName>
    </submittedName>
</protein>
<dbReference type="WBParaSite" id="ES5_v2.g16362.t1">
    <property type="protein sequence ID" value="ES5_v2.g16362.t1"/>
    <property type="gene ID" value="ES5_v2.g16362"/>
</dbReference>
<evidence type="ECO:0000313" key="1">
    <source>
        <dbReference type="Proteomes" id="UP000887579"/>
    </source>
</evidence>
<reference evidence="2" key="1">
    <citation type="submission" date="2022-11" db="UniProtKB">
        <authorList>
            <consortium name="WormBaseParasite"/>
        </authorList>
    </citation>
    <scope>IDENTIFICATION</scope>
</reference>
<sequence length="170" mass="19923">MIKQRIIKPLSYLKGEDKKQWKKDISNPINSSTLSLHIAAYENLTENDISPDEDDGNEELNREKSDLIKKWKNVKQLFSTSTIQSQFEFPRQQRSQATQPETLQFKASQRLLNPNNPTPSSSNRRNDKENEKGLYFECWTKVDLFELLTLINLLYFFNAAFNFLRSLSEN</sequence>
<organism evidence="1 2">
    <name type="scientific">Panagrolaimus sp. ES5</name>
    <dbReference type="NCBI Taxonomy" id="591445"/>
    <lineage>
        <taxon>Eukaryota</taxon>
        <taxon>Metazoa</taxon>
        <taxon>Ecdysozoa</taxon>
        <taxon>Nematoda</taxon>
        <taxon>Chromadorea</taxon>
        <taxon>Rhabditida</taxon>
        <taxon>Tylenchina</taxon>
        <taxon>Panagrolaimomorpha</taxon>
        <taxon>Panagrolaimoidea</taxon>
        <taxon>Panagrolaimidae</taxon>
        <taxon>Panagrolaimus</taxon>
    </lineage>
</organism>